<dbReference type="VEuPathDB" id="FungiDB:H310_12439"/>
<dbReference type="InterPro" id="IPR036412">
    <property type="entry name" value="HAD-like_sf"/>
</dbReference>
<keyword evidence="1" id="KW-0813">Transport</keyword>
<evidence type="ECO:0000256" key="2">
    <source>
        <dbReference type="SAM" id="MobiDB-lite"/>
    </source>
</evidence>
<comment type="subcellular location">
    <subcellularLocation>
        <location evidence="1">Mitochondrion inner membrane</location>
        <topology evidence="1">Single-pass membrane protein</topology>
    </subcellularLocation>
</comment>
<feature type="region of interest" description="Disordered" evidence="2">
    <location>
        <begin position="150"/>
        <end position="170"/>
    </location>
</feature>
<keyword evidence="1" id="KW-0496">Mitochondrion</keyword>
<dbReference type="GO" id="GO:0015031">
    <property type="term" value="P:protein transport"/>
    <property type="evidence" value="ECO:0007669"/>
    <property type="project" value="UniProtKB-KW"/>
</dbReference>
<keyword evidence="1" id="KW-0472">Membrane</keyword>
<evidence type="ECO:0000259" key="3">
    <source>
        <dbReference type="PROSITE" id="PS50969"/>
    </source>
</evidence>
<dbReference type="EMBL" id="QUSY01003554">
    <property type="protein sequence ID" value="RHY17113.1"/>
    <property type="molecule type" value="Genomic_DNA"/>
</dbReference>
<feature type="transmembrane region" description="Helical" evidence="1">
    <location>
        <begin position="228"/>
        <end position="249"/>
    </location>
</feature>
<evidence type="ECO:0000313" key="4">
    <source>
        <dbReference type="EMBL" id="RHY17113.1"/>
    </source>
</evidence>
<keyword evidence="1" id="KW-1133">Transmembrane helix</keyword>
<dbReference type="GO" id="GO:0005744">
    <property type="term" value="C:TIM23 mitochondrial import inner membrane translocase complex"/>
    <property type="evidence" value="ECO:0007669"/>
    <property type="project" value="UniProtKB-UniRule"/>
</dbReference>
<accession>A0A3R6ZGU8</accession>
<comment type="caution">
    <text evidence="4">The sequence shown here is derived from an EMBL/GenBank/DDBJ whole genome shotgun (WGS) entry which is preliminary data.</text>
</comment>
<evidence type="ECO:0000256" key="1">
    <source>
        <dbReference type="RuleBase" id="RU365079"/>
    </source>
</evidence>
<dbReference type="AlphaFoldDB" id="A0A3R6ZGU8"/>
<dbReference type="SUPFAM" id="SSF56784">
    <property type="entry name" value="HAD-like"/>
    <property type="match status" value="1"/>
</dbReference>
<dbReference type="InterPro" id="IPR023214">
    <property type="entry name" value="HAD_sf"/>
</dbReference>
<keyword evidence="1" id="KW-0653">Protein transport</keyword>
<dbReference type="PANTHER" id="PTHR12210">
    <property type="entry name" value="DULLARD PROTEIN PHOSPHATASE"/>
    <property type="match status" value="1"/>
</dbReference>
<proteinExistence type="inferred from homology"/>
<dbReference type="PROSITE" id="PS50969">
    <property type="entry name" value="FCP1"/>
    <property type="match status" value="1"/>
</dbReference>
<sequence>MATTESPPAAAPADRSSKKSKLGFYADPRSPIASTPLKRQRTSKATSDGKPAATEDASASTELTAPCPIEEEITTRRLDMNVEDEETDESKVTIHPTTTAGKHSTADDEVDLFSPALKVDGRITQTLHPHLPSIPSTSSTTAAVVVPVPDSAVPSEPDAEAPATPTSLKDDESIEYDSHEYIVSVKRRPFMMEFLSQVSEWFEVVVFTASQRVYAETLLDLLDPYHQLIQYVACVVAALLCVLLMAAYLHRHRLYRENCLPVDGNYLKDLNVLGRDLAHVLLIDNSPHAFGYQVTNGVPIESWFSDESDSELLKLLPFLESLLHVDDVRPVLAKQFQIQRLIDAAVLE</sequence>
<name>A0A3R6ZGU8_9STRA</name>
<dbReference type="Proteomes" id="UP000285060">
    <property type="component" value="Unassembled WGS sequence"/>
</dbReference>
<protein>
    <recommendedName>
        <fullName evidence="1">Mitochondrial import inner membrane translocase subunit TIM50</fullName>
    </recommendedName>
</protein>
<gene>
    <name evidence="4" type="ORF">DYB32_010571</name>
</gene>
<comment type="subunit">
    <text evidence="1">Component of the TIM23 complex.</text>
</comment>
<keyword evidence="1" id="KW-0811">Translocation</keyword>
<dbReference type="InterPro" id="IPR004274">
    <property type="entry name" value="FCP1_dom"/>
</dbReference>
<comment type="similarity">
    <text evidence="1">Belongs to the TIM50 family.</text>
</comment>
<organism evidence="4 5">
    <name type="scientific">Aphanomyces invadans</name>
    <dbReference type="NCBI Taxonomy" id="157072"/>
    <lineage>
        <taxon>Eukaryota</taxon>
        <taxon>Sar</taxon>
        <taxon>Stramenopiles</taxon>
        <taxon>Oomycota</taxon>
        <taxon>Saprolegniomycetes</taxon>
        <taxon>Saprolegniales</taxon>
        <taxon>Verrucalvaceae</taxon>
        <taxon>Aphanomyces</taxon>
    </lineage>
</organism>
<dbReference type="SMART" id="SM00577">
    <property type="entry name" value="CPDc"/>
    <property type="match status" value="1"/>
</dbReference>
<keyword evidence="5" id="KW-1185">Reference proteome</keyword>
<comment type="function">
    <text evidence="1">Essential component of the TIM23 complex, a complex that mediates the translocation of transit peptide-containing proteins across the mitochondrial inner membrane.</text>
</comment>
<dbReference type="Pfam" id="PF03031">
    <property type="entry name" value="NIF"/>
    <property type="match status" value="2"/>
</dbReference>
<dbReference type="InterPro" id="IPR050365">
    <property type="entry name" value="TIM50"/>
</dbReference>
<dbReference type="Gene3D" id="3.40.50.1000">
    <property type="entry name" value="HAD superfamily/HAD-like"/>
    <property type="match status" value="1"/>
</dbReference>
<evidence type="ECO:0000313" key="5">
    <source>
        <dbReference type="Proteomes" id="UP000285060"/>
    </source>
</evidence>
<keyword evidence="1" id="KW-0812">Transmembrane</keyword>
<feature type="domain" description="FCP1 homology" evidence="3">
    <location>
        <begin position="137"/>
        <end position="322"/>
    </location>
</feature>
<reference evidence="4 5" key="1">
    <citation type="submission" date="2018-08" db="EMBL/GenBank/DDBJ databases">
        <title>Aphanomyces genome sequencing and annotation.</title>
        <authorList>
            <person name="Minardi D."/>
            <person name="Oidtmann B."/>
            <person name="Van Der Giezen M."/>
            <person name="Studholme D.J."/>
        </authorList>
    </citation>
    <scope>NUCLEOTIDE SEQUENCE [LARGE SCALE GENOMIC DNA]</scope>
    <source>
        <strain evidence="4 5">NJM0002</strain>
    </source>
</reference>
<keyword evidence="1" id="KW-0809">Transit peptide</keyword>
<dbReference type="CDD" id="cd07521">
    <property type="entry name" value="HAD_FCP1-like"/>
    <property type="match status" value="1"/>
</dbReference>
<feature type="region of interest" description="Disordered" evidence="2">
    <location>
        <begin position="1"/>
        <end position="92"/>
    </location>
</feature>